<organism evidence="1 2">
    <name type="scientific">Bacillus toyonensis</name>
    <dbReference type="NCBI Taxonomy" id="155322"/>
    <lineage>
        <taxon>Bacteria</taxon>
        <taxon>Bacillati</taxon>
        <taxon>Bacillota</taxon>
        <taxon>Bacilli</taxon>
        <taxon>Bacillales</taxon>
        <taxon>Bacillaceae</taxon>
        <taxon>Bacillus</taxon>
        <taxon>Bacillus cereus group</taxon>
    </lineage>
</organism>
<dbReference type="EMBL" id="NUSQ01000053">
    <property type="protein sequence ID" value="PHD70303.1"/>
    <property type="molecule type" value="Genomic_DNA"/>
</dbReference>
<dbReference type="AlphaFoldDB" id="A0A2C4R0M7"/>
<gene>
    <name evidence="1" type="ORF">COF40_12510</name>
</gene>
<comment type="caution">
    <text evidence="1">The sequence shown here is derived from an EMBL/GenBank/DDBJ whole genome shotgun (WGS) entry which is preliminary data.</text>
</comment>
<reference evidence="1 2" key="1">
    <citation type="submission" date="2017-09" db="EMBL/GenBank/DDBJ databases">
        <title>Large-scale bioinformatics analysis of Bacillus genomes uncovers conserved roles of natural products in bacterial physiology.</title>
        <authorList>
            <consortium name="Agbiome Team Llc"/>
            <person name="Bleich R.M."/>
            <person name="Grubbs K.J."/>
            <person name="Santa Maria K.C."/>
            <person name="Allen S.E."/>
            <person name="Farag S."/>
            <person name="Shank E.A."/>
            <person name="Bowers A."/>
        </authorList>
    </citation>
    <scope>NUCLEOTIDE SEQUENCE [LARGE SCALE GENOMIC DNA]</scope>
    <source>
        <strain evidence="1 2">AFS044250</strain>
    </source>
</reference>
<proteinExistence type="predicted"/>
<protein>
    <submittedName>
        <fullName evidence="1">Uncharacterized protein</fullName>
    </submittedName>
</protein>
<dbReference type="Proteomes" id="UP000225997">
    <property type="component" value="Unassembled WGS sequence"/>
</dbReference>
<evidence type="ECO:0000313" key="2">
    <source>
        <dbReference type="Proteomes" id="UP000225997"/>
    </source>
</evidence>
<evidence type="ECO:0000313" key="1">
    <source>
        <dbReference type="EMBL" id="PHD70303.1"/>
    </source>
</evidence>
<sequence length="113" mass="12386">MNASKFLKLTKGGYLILWKTKPLFSNITYKKRLFMKGLKSTDKGKGHKILTWLGIVATIRVLAVAVTFEMLGLADNPADKHASAEIGKKEESAVVDGVHSALIINLHQSSFST</sequence>
<name>A0A2C4R0M7_9BACI</name>
<accession>A0A2C4R0M7</accession>